<dbReference type="GO" id="GO:0005737">
    <property type="term" value="C:cytoplasm"/>
    <property type="evidence" value="ECO:0007669"/>
    <property type="project" value="UniProtKB-SubCell"/>
</dbReference>
<dbReference type="FunFam" id="2.40.50.140:FF:000083">
    <property type="entry name" value="Holliday junction ATP-dependent DNA helicase RuvA"/>
    <property type="match status" value="1"/>
</dbReference>
<dbReference type="GO" id="GO:0000400">
    <property type="term" value="F:four-way junction DNA binding"/>
    <property type="evidence" value="ECO:0007669"/>
    <property type="project" value="UniProtKB-UniRule"/>
</dbReference>
<reference evidence="8 9" key="1">
    <citation type="submission" date="2014-06" db="EMBL/GenBank/DDBJ databases">
        <title>Whole Genome Sequences of Three Symbiotic Endozoicomonas Bacteria.</title>
        <authorList>
            <person name="Neave M.J."/>
            <person name="Apprill A."/>
            <person name="Voolstra C.R."/>
        </authorList>
    </citation>
    <scope>NUCLEOTIDE SEQUENCE [LARGE SCALE GENOMIC DNA]</scope>
    <source>
        <strain evidence="8 9">DSM 22380</strain>
    </source>
</reference>
<feature type="region of interest" description="Domain III" evidence="6">
    <location>
        <begin position="159"/>
        <end position="205"/>
    </location>
</feature>
<dbReference type="NCBIfam" id="TIGR00084">
    <property type="entry name" value="ruvA"/>
    <property type="match status" value="1"/>
</dbReference>
<dbReference type="SUPFAM" id="SSF50249">
    <property type="entry name" value="Nucleic acid-binding proteins"/>
    <property type="match status" value="1"/>
</dbReference>
<dbReference type="Pfam" id="PF01330">
    <property type="entry name" value="RuvA_N"/>
    <property type="match status" value="1"/>
</dbReference>
<dbReference type="GO" id="GO:0006310">
    <property type="term" value="P:DNA recombination"/>
    <property type="evidence" value="ECO:0007669"/>
    <property type="project" value="UniProtKB-UniRule"/>
</dbReference>
<comment type="caution">
    <text evidence="6">Lacks conserved residue(s) required for the propagation of feature annotation.</text>
</comment>
<feature type="domain" description="Helix-hairpin-helix DNA-binding motif class 1" evidence="7">
    <location>
        <begin position="108"/>
        <end position="127"/>
    </location>
</feature>
<dbReference type="STRING" id="305900.GV64_18315"/>
<dbReference type="SMART" id="SM00278">
    <property type="entry name" value="HhH1"/>
    <property type="match status" value="2"/>
</dbReference>
<dbReference type="InterPro" id="IPR010994">
    <property type="entry name" value="RuvA_2-like"/>
</dbReference>
<evidence type="ECO:0000259" key="7">
    <source>
        <dbReference type="SMART" id="SM00278"/>
    </source>
</evidence>
<protein>
    <recommendedName>
        <fullName evidence="6">Holliday junction branch migration complex subunit RuvA</fullName>
    </recommendedName>
</protein>
<dbReference type="eggNOG" id="COG0632">
    <property type="taxonomic scope" value="Bacteria"/>
</dbReference>
<dbReference type="RefSeq" id="WP_020584761.1">
    <property type="nucleotide sequence ID" value="NZ_JOJP01000001.1"/>
</dbReference>
<evidence type="ECO:0000256" key="6">
    <source>
        <dbReference type="HAMAP-Rule" id="MF_00031"/>
    </source>
</evidence>
<dbReference type="Gene3D" id="1.10.150.20">
    <property type="entry name" value="5' to 3' exonuclease, C-terminal subdomain"/>
    <property type="match status" value="1"/>
</dbReference>
<dbReference type="Gene3D" id="2.40.50.140">
    <property type="entry name" value="Nucleic acid-binding proteins"/>
    <property type="match status" value="1"/>
</dbReference>
<name>A0A081KE41_9GAMM</name>
<dbReference type="AlphaFoldDB" id="A0A081KE41"/>
<dbReference type="InterPro" id="IPR012340">
    <property type="entry name" value="NA-bd_OB-fold"/>
</dbReference>
<keyword evidence="4 6" id="KW-0233">DNA recombination</keyword>
<sequence>MIGRLRGILLEKQAPNLLIEVGGVGYEVEAPMSVFYRLPEIGVETTLYTHFVVREDAQLLYGFSDARERELFRTLIKVNGVGPKLGLTLLSGIEASDFIRCVHDGDSSTLVKLPGVGKKTAERLIVELRDKLSKWDNTAAAYDGLSGTPLGQAAERQVVDTEQEAVSALVALGYKPQEASKVIGRIKVEGLSSEEVIRQALRSMI</sequence>
<evidence type="ECO:0000313" key="9">
    <source>
        <dbReference type="Proteomes" id="UP000027997"/>
    </source>
</evidence>
<dbReference type="GO" id="GO:0005524">
    <property type="term" value="F:ATP binding"/>
    <property type="evidence" value="ECO:0007669"/>
    <property type="project" value="InterPro"/>
</dbReference>
<feature type="region of interest" description="Domain I" evidence="6">
    <location>
        <begin position="1"/>
        <end position="64"/>
    </location>
</feature>
<organism evidence="8 9">
    <name type="scientific">Endozoicomonas elysicola</name>
    <dbReference type="NCBI Taxonomy" id="305900"/>
    <lineage>
        <taxon>Bacteria</taxon>
        <taxon>Pseudomonadati</taxon>
        <taxon>Pseudomonadota</taxon>
        <taxon>Gammaproteobacteria</taxon>
        <taxon>Oceanospirillales</taxon>
        <taxon>Endozoicomonadaceae</taxon>
        <taxon>Endozoicomonas</taxon>
    </lineage>
</organism>
<keyword evidence="9" id="KW-1185">Reference proteome</keyword>
<dbReference type="Proteomes" id="UP000027997">
    <property type="component" value="Unassembled WGS sequence"/>
</dbReference>
<keyword evidence="5 6" id="KW-0234">DNA repair</keyword>
<gene>
    <name evidence="6" type="primary">ruvA</name>
    <name evidence="8" type="ORF">GV64_18315</name>
</gene>
<evidence type="ECO:0000256" key="2">
    <source>
        <dbReference type="ARBA" id="ARBA00022763"/>
    </source>
</evidence>
<evidence type="ECO:0000313" key="8">
    <source>
        <dbReference type="EMBL" id="KEI72417.1"/>
    </source>
</evidence>
<dbReference type="GO" id="GO:0009432">
    <property type="term" value="P:SOS response"/>
    <property type="evidence" value="ECO:0007669"/>
    <property type="project" value="UniProtKB-ARBA"/>
</dbReference>
<dbReference type="EMBL" id="JOJP01000001">
    <property type="protein sequence ID" value="KEI72417.1"/>
    <property type="molecule type" value="Genomic_DNA"/>
</dbReference>
<feature type="domain" description="Helix-hairpin-helix DNA-binding motif class 1" evidence="7">
    <location>
        <begin position="73"/>
        <end position="92"/>
    </location>
</feature>
<proteinExistence type="inferred from homology"/>
<dbReference type="HAMAP" id="MF_00031">
    <property type="entry name" value="DNA_HJ_migration_RuvA"/>
    <property type="match status" value="1"/>
</dbReference>
<comment type="subunit">
    <text evidence="6">Homotetramer. Forms an RuvA(8)-RuvB(12)-Holliday junction (HJ) complex. HJ DNA is sandwiched between 2 RuvA tetramers; dsDNA enters through RuvA and exits via RuvB. An RuvB hexamer assembles on each DNA strand where it exits the tetramer. Each RuvB hexamer is contacted by two RuvA subunits (via domain III) on 2 adjacent RuvB subunits; this complex drives branch migration. In the full resolvosome a probable DNA-RuvA(4)-RuvB(12)-RuvC(2) complex forms which resolves the HJ.</text>
</comment>
<dbReference type="InterPro" id="IPR000085">
    <property type="entry name" value="RuvA"/>
</dbReference>
<dbReference type="Gene3D" id="1.10.8.10">
    <property type="entry name" value="DNA helicase RuvA subunit, C-terminal domain"/>
    <property type="match status" value="1"/>
</dbReference>
<accession>A0A081KE41</accession>
<dbReference type="CDD" id="cd14332">
    <property type="entry name" value="UBA_RuvA_C"/>
    <property type="match status" value="1"/>
</dbReference>
<evidence type="ECO:0000256" key="5">
    <source>
        <dbReference type="ARBA" id="ARBA00023204"/>
    </source>
</evidence>
<keyword evidence="8" id="KW-0378">Hydrolase</keyword>
<comment type="similarity">
    <text evidence="6">Belongs to the RuvA family.</text>
</comment>
<dbReference type="InterPro" id="IPR036267">
    <property type="entry name" value="RuvA_C_sf"/>
</dbReference>
<keyword evidence="3 6" id="KW-0238">DNA-binding</keyword>
<dbReference type="InterPro" id="IPR003583">
    <property type="entry name" value="Hlx-hairpin-Hlx_DNA-bd_motif"/>
</dbReference>
<dbReference type="Pfam" id="PF07499">
    <property type="entry name" value="RuvA_C"/>
    <property type="match status" value="1"/>
</dbReference>
<dbReference type="InterPro" id="IPR013849">
    <property type="entry name" value="DNA_helicase_Holl-junc_RuvA_I"/>
</dbReference>
<keyword evidence="8" id="KW-0067">ATP-binding</keyword>
<comment type="subcellular location">
    <subcellularLocation>
        <location evidence="6">Cytoplasm</location>
    </subcellularLocation>
</comment>
<keyword evidence="8" id="KW-0347">Helicase</keyword>
<dbReference type="SUPFAM" id="SSF46929">
    <property type="entry name" value="DNA helicase RuvA subunit, C-terminal domain"/>
    <property type="match status" value="1"/>
</dbReference>
<dbReference type="Pfam" id="PF14520">
    <property type="entry name" value="HHH_5"/>
    <property type="match status" value="1"/>
</dbReference>
<evidence type="ECO:0000256" key="1">
    <source>
        <dbReference type="ARBA" id="ARBA00022490"/>
    </source>
</evidence>
<dbReference type="SUPFAM" id="SSF47781">
    <property type="entry name" value="RuvA domain 2-like"/>
    <property type="match status" value="1"/>
</dbReference>
<comment type="caution">
    <text evidence="8">The sequence shown here is derived from an EMBL/GenBank/DDBJ whole genome shotgun (WGS) entry which is preliminary data.</text>
</comment>
<evidence type="ECO:0000256" key="4">
    <source>
        <dbReference type="ARBA" id="ARBA00023172"/>
    </source>
</evidence>
<dbReference type="GO" id="GO:0048476">
    <property type="term" value="C:Holliday junction resolvase complex"/>
    <property type="evidence" value="ECO:0007669"/>
    <property type="project" value="UniProtKB-UniRule"/>
</dbReference>
<keyword evidence="2 6" id="KW-0227">DNA damage</keyword>
<dbReference type="GO" id="GO:0009378">
    <property type="term" value="F:four-way junction helicase activity"/>
    <property type="evidence" value="ECO:0007669"/>
    <property type="project" value="InterPro"/>
</dbReference>
<keyword evidence="8" id="KW-0547">Nucleotide-binding</keyword>
<evidence type="ECO:0000256" key="3">
    <source>
        <dbReference type="ARBA" id="ARBA00023125"/>
    </source>
</evidence>
<comment type="function">
    <text evidence="6">The RuvA-RuvB-RuvC complex processes Holliday junction (HJ) DNA during genetic recombination and DNA repair, while the RuvA-RuvB complex plays an important role in the rescue of blocked DNA replication forks via replication fork reversal (RFR). RuvA specifically binds to HJ cruciform DNA, conferring on it an open structure. The RuvB hexamer acts as an ATP-dependent pump, pulling dsDNA into and through the RuvAB complex. HJ branch migration allows RuvC to scan DNA until it finds its consensus sequence, where it cleaves and resolves the cruciform DNA.</text>
</comment>
<keyword evidence="1 6" id="KW-0963">Cytoplasm</keyword>
<comment type="domain">
    <text evidence="6">Has three domains with a flexible linker between the domains II and III and assumes an 'L' shape. Domain III is highly mobile and contacts RuvB.</text>
</comment>
<dbReference type="InterPro" id="IPR011114">
    <property type="entry name" value="RuvA_C"/>
</dbReference>
<dbReference type="GO" id="GO:0009379">
    <property type="term" value="C:Holliday junction helicase complex"/>
    <property type="evidence" value="ECO:0007669"/>
    <property type="project" value="InterPro"/>
</dbReference>
<dbReference type="GO" id="GO:0006281">
    <property type="term" value="P:DNA repair"/>
    <property type="evidence" value="ECO:0007669"/>
    <property type="project" value="UniProtKB-UniRule"/>
</dbReference>